<evidence type="ECO:0000259" key="4">
    <source>
        <dbReference type="PROSITE" id="PS50893"/>
    </source>
</evidence>
<keyword evidence="3 5" id="KW-0067">ATP-binding</keyword>
<evidence type="ECO:0000313" key="6">
    <source>
        <dbReference type="Proteomes" id="UP000604083"/>
    </source>
</evidence>
<keyword evidence="1" id="KW-0813">Transport</keyword>
<keyword evidence="6" id="KW-1185">Reference proteome</keyword>
<dbReference type="InterPro" id="IPR015854">
    <property type="entry name" value="ABC_transpr_LolD-like"/>
</dbReference>
<dbReference type="InterPro" id="IPR003439">
    <property type="entry name" value="ABC_transporter-like_ATP-bd"/>
</dbReference>
<evidence type="ECO:0000256" key="2">
    <source>
        <dbReference type="ARBA" id="ARBA00022741"/>
    </source>
</evidence>
<dbReference type="PROSITE" id="PS00211">
    <property type="entry name" value="ABC_TRANSPORTER_1"/>
    <property type="match status" value="1"/>
</dbReference>
<gene>
    <name evidence="5" type="ORF">JIN78_05435</name>
</gene>
<evidence type="ECO:0000313" key="5">
    <source>
        <dbReference type="EMBL" id="MBK1833500.1"/>
    </source>
</evidence>
<dbReference type="GO" id="GO:0016887">
    <property type="term" value="F:ATP hydrolysis activity"/>
    <property type="evidence" value="ECO:0007669"/>
    <property type="project" value="InterPro"/>
</dbReference>
<keyword evidence="2" id="KW-0547">Nucleotide-binding</keyword>
<reference evidence="5" key="1">
    <citation type="submission" date="2021-01" db="EMBL/GenBank/DDBJ databases">
        <title>Modified the classification status of verrucomicrobia.</title>
        <authorList>
            <person name="Feng X."/>
        </authorList>
    </citation>
    <scope>NUCLEOTIDE SEQUENCE</scope>
    <source>
        <strain evidence="5">KCTC 12986</strain>
    </source>
</reference>
<dbReference type="GO" id="GO:0005886">
    <property type="term" value="C:plasma membrane"/>
    <property type="evidence" value="ECO:0007669"/>
    <property type="project" value="TreeGrafter"/>
</dbReference>
<feature type="domain" description="ABC transporter" evidence="4">
    <location>
        <begin position="2"/>
        <end position="215"/>
    </location>
</feature>
<dbReference type="SUPFAM" id="SSF52540">
    <property type="entry name" value="P-loop containing nucleoside triphosphate hydrolases"/>
    <property type="match status" value="1"/>
</dbReference>
<dbReference type="EMBL" id="JAENIO010000009">
    <property type="protein sequence ID" value="MBK1833500.1"/>
    <property type="molecule type" value="Genomic_DNA"/>
</dbReference>
<sequence length="219" mass="23790">MLTIASLRFRYPRSDFSLAIEEFSAADGEAVAVVGPSGCGKTTLLQLAGGILTPEQGSVHLGETSLNDLPGPERDQLRLRQIGLVFQEFEMVPHLSVRDNILLPSYLGHPLPKGKERARELAETMGIAPHLGKKPDKLSQGERQRVAICRALVIQPALLLADEPTGNLDPANKRAALDLLIAQARENHCPLVVATHDHDLLPAFDRVVDFAHLNAPSAR</sequence>
<comment type="caution">
    <text evidence="5">The sequence shown here is derived from an EMBL/GenBank/DDBJ whole genome shotgun (WGS) entry which is preliminary data.</text>
</comment>
<dbReference type="InterPro" id="IPR027417">
    <property type="entry name" value="P-loop_NTPase"/>
</dbReference>
<accession>A0A934RMG4</accession>
<dbReference type="AlphaFoldDB" id="A0A934RMG4"/>
<evidence type="ECO:0000256" key="1">
    <source>
        <dbReference type="ARBA" id="ARBA00022448"/>
    </source>
</evidence>
<dbReference type="InterPro" id="IPR017871">
    <property type="entry name" value="ABC_transporter-like_CS"/>
</dbReference>
<dbReference type="RefSeq" id="WP_200390932.1">
    <property type="nucleotide sequence ID" value="NZ_JAENIO010000009.1"/>
</dbReference>
<dbReference type="Proteomes" id="UP000604083">
    <property type="component" value="Unassembled WGS sequence"/>
</dbReference>
<organism evidence="5 6">
    <name type="scientific">Roseibacillus ishigakijimensis</name>
    <dbReference type="NCBI Taxonomy" id="454146"/>
    <lineage>
        <taxon>Bacteria</taxon>
        <taxon>Pseudomonadati</taxon>
        <taxon>Verrucomicrobiota</taxon>
        <taxon>Verrucomicrobiia</taxon>
        <taxon>Verrucomicrobiales</taxon>
        <taxon>Verrucomicrobiaceae</taxon>
        <taxon>Roseibacillus</taxon>
    </lineage>
</organism>
<dbReference type="Gene3D" id="3.40.50.300">
    <property type="entry name" value="P-loop containing nucleotide triphosphate hydrolases"/>
    <property type="match status" value="1"/>
</dbReference>
<name>A0A934RMG4_9BACT</name>
<dbReference type="CDD" id="cd03255">
    <property type="entry name" value="ABC_MJ0796_LolCDE_FtsE"/>
    <property type="match status" value="1"/>
</dbReference>
<dbReference type="PANTHER" id="PTHR24220:SF659">
    <property type="entry name" value="TRANSPORTER, PUTATIVE-RELATED"/>
    <property type="match status" value="1"/>
</dbReference>
<evidence type="ECO:0000256" key="3">
    <source>
        <dbReference type="ARBA" id="ARBA00022840"/>
    </source>
</evidence>
<proteinExistence type="predicted"/>
<dbReference type="PROSITE" id="PS50893">
    <property type="entry name" value="ABC_TRANSPORTER_2"/>
    <property type="match status" value="1"/>
</dbReference>
<dbReference type="GO" id="GO:0022857">
    <property type="term" value="F:transmembrane transporter activity"/>
    <property type="evidence" value="ECO:0007669"/>
    <property type="project" value="TreeGrafter"/>
</dbReference>
<dbReference type="SMART" id="SM00382">
    <property type="entry name" value="AAA"/>
    <property type="match status" value="1"/>
</dbReference>
<dbReference type="GO" id="GO:0005524">
    <property type="term" value="F:ATP binding"/>
    <property type="evidence" value="ECO:0007669"/>
    <property type="project" value="UniProtKB-KW"/>
</dbReference>
<protein>
    <submittedName>
        <fullName evidence="5">ABC transporter ATP-binding protein</fullName>
    </submittedName>
</protein>
<dbReference type="InterPro" id="IPR017911">
    <property type="entry name" value="MacB-like_ATP-bd"/>
</dbReference>
<dbReference type="InterPro" id="IPR003593">
    <property type="entry name" value="AAA+_ATPase"/>
</dbReference>
<dbReference type="Pfam" id="PF00005">
    <property type="entry name" value="ABC_tran"/>
    <property type="match status" value="1"/>
</dbReference>
<dbReference type="PANTHER" id="PTHR24220">
    <property type="entry name" value="IMPORT ATP-BINDING PROTEIN"/>
    <property type="match status" value="1"/>
</dbReference>